<dbReference type="InterPro" id="IPR000683">
    <property type="entry name" value="Gfo/Idh/MocA-like_OxRdtase_N"/>
</dbReference>
<dbReference type="Gene3D" id="3.40.50.720">
    <property type="entry name" value="NAD(P)-binding Rossmann-like Domain"/>
    <property type="match status" value="1"/>
</dbReference>
<organism evidence="6 7">
    <name type="scientific">Georgenia soli</name>
    <dbReference type="NCBI Taxonomy" id="638953"/>
    <lineage>
        <taxon>Bacteria</taxon>
        <taxon>Bacillati</taxon>
        <taxon>Actinomycetota</taxon>
        <taxon>Actinomycetes</taxon>
        <taxon>Micrococcales</taxon>
        <taxon>Bogoriellaceae</taxon>
        <taxon>Georgenia</taxon>
    </lineage>
</organism>
<dbReference type="PANTHER" id="PTHR22604">
    <property type="entry name" value="OXIDOREDUCTASES"/>
    <property type="match status" value="1"/>
</dbReference>
<dbReference type="Gene3D" id="3.30.360.10">
    <property type="entry name" value="Dihydrodipicolinate Reductase, domain 2"/>
    <property type="match status" value="1"/>
</dbReference>
<evidence type="ECO:0000313" key="6">
    <source>
        <dbReference type="EMBL" id="PFG38215.1"/>
    </source>
</evidence>
<evidence type="ECO:0000259" key="4">
    <source>
        <dbReference type="Pfam" id="PF01408"/>
    </source>
</evidence>
<dbReference type="Proteomes" id="UP000222106">
    <property type="component" value="Unassembled WGS sequence"/>
</dbReference>
<dbReference type="EMBL" id="PDJI01000004">
    <property type="protein sequence ID" value="PFG38215.1"/>
    <property type="molecule type" value="Genomic_DNA"/>
</dbReference>
<feature type="domain" description="Gfo/Idh/MocA-like oxidoreductase N-terminal" evidence="4">
    <location>
        <begin position="14"/>
        <end position="131"/>
    </location>
</feature>
<keyword evidence="3" id="KW-0520">NAD</keyword>
<proteinExistence type="inferred from homology"/>
<evidence type="ECO:0000313" key="7">
    <source>
        <dbReference type="Proteomes" id="UP000222106"/>
    </source>
</evidence>
<name>A0A2A9EIY9_9MICO</name>
<dbReference type="GO" id="GO:0000166">
    <property type="term" value="F:nucleotide binding"/>
    <property type="evidence" value="ECO:0007669"/>
    <property type="project" value="InterPro"/>
</dbReference>
<feature type="domain" description="GFO/IDH/MocA-like oxidoreductase" evidence="5">
    <location>
        <begin position="142"/>
        <end position="258"/>
    </location>
</feature>
<accession>A0A2A9EIY9</accession>
<keyword evidence="7" id="KW-1185">Reference proteome</keyword>
<keyword evidence="2" id="KW-0560">Oxidoreductase</keyword>
<evidence type="ECO:0000256" key="1">
    <source>
        <dbReference type="ARBA" id="ARBA00010928"/>
    </source>
</evidence>
<gene>
    <name evidence="6" type="ORF">ATJ97_0687</name>
</gene>
<dbReference type="AlphaFoldDB" id="A0A2A9EIY9"/>
<protein>
    <submittedName>
        <fullName evidence="6">Putative dehydrogenase</fullName>
    </submittedName>
</protein>
<evidence type="ECO:0000256" key="3">
    <source>
        <dbReference type="ARBA" id="ARBA00023027"/>
    </source>
</evidence>
<comment type="caution">
    <text evidence="6">The sequence shown here is derived from an EMBL/GenBank/DDBJ whole genome shotgun (WGS) entry which is preliminary data.</text>
</comment>
<dbReference type="InterPro" id="IPR036291">
    <property type="entry name" value="NAD(P)-bd_dom_sf"/>
</dbReference>
<evidence type="ECO:0000256" key="2">
    <source>
        <dbReference type="ARBA" id="ARBA00023002"/>
    </source>
</evidence>
<dbReference type="GO" id="GO:0016491">
    <property type="term" value="F:oxidoreductase activity"/>
    <property type="evidence" value="ECO:0007669"/>
    <property type="project" value="UniProtKB-KW"/>
</dbReference>
<comment type="similarity">
    <text evidence="1">Belongs to the Gfo/Idh/MocA family.</text>
</comment>
<dbReference type="Pfam" id="PF22725">
    <property type="entry name" value="GFO_IDH_MocA_C3"/>
    <property type="match status" value="1"/>
</dbReference>
<dbReference type="SUPFAM" id="SSF51735">
    <property type="entry name" value="NAD(P)-binding Rossmann-fold domains"/>
    <property type="match status" value="1"/>
</dbReference>
<dbReference type="Pfam" id="PF01408">
    <property type="entry name" value="GFO_IDH_MocA"/>
    <property type="match status" value="1"/>
</dbReference>
<dbReference type="InterPro" id="IPR055170">
    <property type="entry name" value="GFO_IDH_MocA-like_dom"/>
</dbReference>
<dbReference type="SUPFAM" id="SSF55347">
    <property type="entry name" value="Glyceraldehyde-3-phosphate dehydrogenase-like, C-terminal domain"/>
    <property type="match status" value="1"/>
</dbReference>
<dbReference type="InterPro" id="IPR050984">
    <property type="entry name" value="Gfo/Idh/MocA_domain"/>
</dbReference>
<evidence type="ECO:0000259" key="5">
    <source>
        <dbReference type="Pfam" id="PF22725"/>
    </source>
</evidence>
<dbReference type="PANTHER" id="PTHR22604:SF105">
    <property type="entry name" value="TRANS-1,2-DIHYDROBENZENE-1,2-DIOL DEHYDROGENASE"/>
    <property type="match status" value="1"/>
</dbReference>
<reference evidence="6 7" key="1">
    <citation type="submission" date="2017-10" db="EMBL/GenBank/DDBJ databases">
        <title>Sequencing the genomes of 1000 actinobacteria strains.</title>
        <authorList>
            <person name="Klenk H.-P."/>
        </authorList>
    </citation>
    <scope>NUCLEOTIDE SEQUENCE [LARGE SCALE GENOMIC DNA]</scope>
    <source>
        <strain evidence="6 7">DSM 21838</strain>
    </source>
</reference>
<sequence length="339" mass="35942">MKSGPQRGGCQSEIRWGVLGAARIARKAVIPAIRRAGAGEVLAIASASGKAEAFAAELGIPRAYADYDELLADPDIDAVYIALPNAAHARWIIAAARAGKHVLCEKPVVLSTAELDDVEDACATAGVQLAEAFMYRHHAQLQRLRELLDAGTIGDLVTVESSFHFTLARTEPLDIRLRPDLGGGSLRDIGCYPVDLLGWLTGAEPDEVGVVAHRDRPGGADTRMAVAARYGDVTANLHCSFDAPFRAEARLIGTGGSIWLPDVFRADNRGGTARIQIERDGESSVVEVESDQYGNQVAAFARRVEHGVPEPGGAALTRRTAAALERIEAAAARAVPAGR</sequence>